<dbReference type="RefSeq" id="WP_189348702.1">
    <property type="nucleotide sequence ID" value="NZ_BMXK01000002.1"/>
</dbReference>
<keyword evidence="3" id="KW-1185">Reference proteome</keyword>
<keyword evidence="2" id="KW-0378">Hydrolase</keyword>
<dbReference type="Gene3D" id="3.60.15.10">
    <property type="entry name" value="Ribonuclease Z/Hydroxyacylglutathione hydrolase-like"/>
    <property type="match status" value="1"/>
</dbReference>
<dbReference type="InterPro" id="IPR036866">
    <property type="entry name" value="RibonucZ/Hydroxyglut_hydro"/>
</dbReference>
<dbReference type="PANTHER" id="PTHR36839:SF1">
    <property type="entry name" value="METALLO-BETA-LACTAMASE FAMILY PROTEIN (AFU_ORTHOLOGUE AFUA_5G12770)"/>
    <property type="match status" value="1"/>
</dbReference>
<dbReference type="InterPro" id="IPR001279">
    <property type="entry name" value="Metallo-B-lactamas"/>
</dbReference>
<proteinExistence type="predicted"/>
<organism evidence="2 3">
    <name type="scientific">Zhihengliuella salsuginis</name>
    <dbReference type="NCBI Taxonomy" id="578222"/>
    <lineage>
        <taxon>Bacteria</taxon>
        <taxon>Bacillati</taxon>
        <taxon>Actinomycetota</taxon>
        <taxon>Actinomycetes</taxon>
        <taxon>Micrococcales</taxon>
        <taxon>Micrococcaceae</taxon>
        <taxon>Zhihengliuella</taxon>
    </lineage>
</organism>
<evidence type="ECO:0000259" key="1">
    <source>
        <dbReference type="SMART" id="SM00849"/>
    </source>
</evidence>
<reference evidence="3" key="1">
    <citation type="journal article" date="2019" name="Int. J. Syst. Evol. Microbiol.">
        <title>The Global Catalogue of Microorganisms (GCM) 10K type strain sequencing project: providing services to taxonomists for standard genome sequencing and annotation.</title>
        <authorList>
            <consortium name="The Broad Institute Genomics Platform"/>
            <consortium name="The Broad Institute Genome Sequencing Center for Infectious Disease"/>
            <person name="Wu L."/>
            <person name="Ma J."/>
        </authorList>
    </citation>
    <scope>NUCLEOTIDE SEQUENCE [LARGE SCALE GENOMIC DNA]</scope>
    <source>
        <strain evidence="3">KCTC 19466</strain>
    </source>
</reference>
<comment type="caution">
    <text evidence="2">The sequence shown here is derived from an EMBL/GenBank/DDBJ whole genome shotgun (WGS) entry which is preliminary data.</text>
</comment>
<protein>
    <submittedName>
        <fullName evidence="2">Hydrolase</fullName>
    </submittedName>
</protein>
<dbReference type="Proteomes" id="UP000642819">
    <property type="component" value="Unassembled WGS sequence"/>
</dbReference>
<gene>
    <name evidence="2" type="ORF">GCM10008096_06670</name>
</gene>
<dbReference type="SUPFAM" id="SSF56281">
    <property type="entry name" value="Metallo-hydrolase/oxidoreductase"/>
    <property type="match status" value="1"/>
</dbReference>
<dbReference type="SMART" id="SM00849">
    <property type="entry name" value="Lactamase_B"/>
    <property type="match status" value="1"/>
</dbReference>
<dbReference type="PANTHER" id="PTHR36839">
    <property type="entry name" value="METALLO-BETA-LACTAMASE FAMILY PROTEIN (AFU_ORTHOLOGUE AFUA_5G12770)"/>
    <property type="match status" value="1"/>
</dbReference>
<dbReference type="EMBL" id="BMXK01000002">
    <property type="protein sequence ID" value="GHD01967.1"/>
    <property type="molecule type" value="Genomic_DNA"/>
</dbReference>
<feature type="domain" description="Metallo-beta-lactamase" evidence="1">
    <location>
        <begin position="69"/>
        <end position="226"/>
    </location>
</feature>
<name>A0ABQ3GFH3_9MICC</name>
<dbReference type="GO" id="GO:0016787">
    <property type="term" value="F:hydrolase activity"/>
    <property type="evidence" value="ECO:0007669"/>
    <property type="project" value="UniProtKB-KW"/>
</dbReference>
<accession>A0ABQ3GFH3</accession>
<evidence type="ECO:0000313" key="3">
    <source>
        <dbReference type="Proteomes" id="UP000642819"/>
    </source>
</evidence>
<sequence length="269" mass="29076">MRICATCGVEREGPLPATCPICADERQYVPDSGQRWLAVEDLSPEHEVRLREFEPGLTGLRAHPKVGIGHTALVATTVDGGLLWDPPAYVDDEAVAAVAALGRIRAVAASHPHMFGVQVEWSRALGGVPVLVNEADREWLGRGDPAVELWGESVEVDQEMTLHRVGGHFPGSAVALWRAGAEGRGVLLAGDAVAPNPDGRTLSFMWSYPNYIPLSGAVAQRIVEQLEPLEFDRVYANFGNSLESGAKEALRYSARRHAAWAGGEFDHLT</sequence>
<evidence type="ECO:0000313" key="2">
    <source>
        <dbReference type="EMBL" id="GHD01967.1"/>
    </source>
</evidence>